<comment type="subcellular location">
    <subcellularLocation>
        <location evidence="1">Membrane</location>
        <topology evidence="1">Multi-pass membrane protein</topology>
    </subcellularLocation>
</comment>
<organism evidence="9 10">
    <name type="scientific">Tilletiopsis washingtonensis</name>
    <dbReference type="NCBI Taxonomy" id="58919"/>
    <lineage>
        <taxon>Eukaryota</taxon>
        <taxon>Fungi</taxon>
        <taxon>Dikarya</taxon>
        <taxon>Basidiomycota</taxon>
        <taxon>Ustilaginomycotina</taxon>
        <taxon>Exobasidiomycetes</taxon>
        <taxon>Entylomatales</taxon>
        <taxon>Entylomatales incertae sedis</taxon>
        <taxon>Tilletiopsis</taxon>
    </lineage>
</organism>
<dbReference type="Gene3D" id="1.20.1510.10">
    <property type="entry name" value="Cation efflux protein transmembrane domain"/>
    <property type="match status" value="1"/>
</dbReference>
<evidence type="ECO:0000259" key="8">
    <source>
        <dbReference type="Pfam" id="PF01545"/>
    </source>
</evidence>
<feature type="transmembrane region" description="Helical" evidence="7">
    <location>
        <begin position="517"/>
        <end position="538"/>
    </location>
</feature>
<feature type="compositionally biased region" description="Acidic residues" evidence="6">
    <location>
        <begin position="341"/>
        <end position="354"/>
    </location>
</feature>
<evidence type="ECO:0000256" key="5">
    <source>
        <dbReference type="ARBA" id="ARBA00023136"/>
    </source>
</evidence>
<dbReference type="FunFam" id="1.20.1510.10:FF:000005">
    <property type="entry name" value="Putative Cation diffusion facilitator 1"/>
    <property type="match status" value="1"/>
</dbReference>
<feature type="region of interest" description="Disordered" evidence="6">
    <location>
        <begin position="175"/>
        <end position="199"/>
    </location>
</feature>
<dbReference type="InterPro" id="IPR050291">
    <property type="entry name" value="CDF_Transporter"/>
</dbReference>
<dbReference type="SUPFAM" id="SSF161111">
    <property type="entry name" value="Cation efflux protein transmembrane domain-like"/>
    <property type="match status" value="1"/>
</dbReference>
<keyword evidence="5 7" id="KW-0472">Membrane</keyword>
<feature type="compositionally biased region" description="Basic and acidic residues" evidence="6">
    <location>
        <begin position="355"/>
        <end position="376"/>
    </location>
</feature>
<keyword evidence="4 7" id="KW-1133">Transmembrane helix</keyword>
<keyword evidence="3 7" id="KW-0812">Transmembrane</keyword>
<dbReference type="STRING" id="58919.A0A316ZLF3"/>
<dbReference type="InterPro" id="IPR058533">
    <property type="entry name" value="Cation_efflux_TM"/>
</dbReference>
<dbReference type="GO" id="GO:0098771">
    <property type="term" value="P:inorganic ion homeostasis"/>
    <property type="evidence" value="ECO:0007669"/>
    <property type="project" value="UniProtKB-ARBA"/>
</dbReference>
<name>A0A316ZLF3_9BASI</name>
<evidence type="ECO:0000313" key="9">
    <source>
        <dbReference type="EMBL" id="PWO01154.1"/>
    </source>
</evidence>
<dbReference type="Proteomes" id="UP000245946">
    <property type="component" value="Unassembled WGS sequence"/>
</dbReference>
<dbReference type="InterPro" id="IPR027469">
    <property type="entry name" value="Cation_efflux_TMD_sf"/>
</dbReference>
<evidence type="ECO:0000256" key="1">
    <source>
        <dbReference type="ARBA" id="ARBA00004141"/>
    </source>
</evidence>
<keyword evidence="10" id="KW-1185">Reference proteome</keyword>
<feature type="transmembrane region" description="Helical" evidence="7">
    <location>
        <begin position="483"/>
        <end position="505"/>
    </location>
</feature>
<dbReference type="SUPFAM" id="SSF160240">
    <property type="entry name" value="Cation efflux protein cytoplasmic domain-like"/>
    <property type="match status" value="1"/>
</dbReference>
<dbReference type="PANTHER" id="PTHR43840">
    <property type="entry name" value="MITOCHONDRIAL METAL TRANSPORTER 1-RELATED"/>
    <property type="match status" value="1"/>
</dbReference>
<keyword evidence="2" id="KW-0813">Transport</keyword>
<evidence type="ECO:0000256" key="6">
    <source>
        <dbReference type="SAM" id="MobiDB-lite"/>
    </source>
</evidence>
<feature type="domain" description="Cation efflux protein transmembrane" evidence="8">
    <location>
        <begin position="448"/>
        <end position="647"/>
    </location>
</feature>
<feature type="region of interest" description="Disordered" evidence="6">
    <location>
        <begin position="1"/>
        <end position="68"/>
    </location>
</feature>
<dbReference type="AlphaFoldDB" id="A0A316ZLF3"/>
<dbReference type="PANTHER" id="PTHR43840:SF4">
    <property type="entry name" value="CDF DIVALENT METAL CATION TRANSPORTER (EUROFUNG)"/>
    <property type="match status" value="1"/>
</dbReference>
<reference evidence="9 10" key="1">
    <citation type="journal article" date="2018" name="Mol. Biol. Evol.">
        <title>Broad Genomic Sampling Reveals a Smut Pathogenic Ancestry of the Fungal Clade Ustilaginomycotina.</title>
        <authorList>
            <person name="Kijpornyongpan T."/>
            <person name="Mondo S.J."/>
            <person name="Barry K."/>
            <person name="Sandor L."/>
            <person name="Lee J."/>
            <person name="Lipzen A."/>
            <person name="Pangilinan J."/>
            <person name="LaButti K."/>
            <person name="Hainaut M."/>
            <person name="Henrissat B."/>
            <person name="Grigoriev I.V."/>
            <person name="Spatafora J.W."/>
            <person name="Aime M.C."/>
        </authorList>
    </citation>
    <scope>NUCLEOTIDE SEQUENCE [LARGE SCALE GENOMIC DNA]</scope>
    <source>
        <strain evidence="9 10">MCA 4186</strain>
    </source>
</reference>
<feature type="region of interest" description="Disordered" evidence="6">
    <location>
        <begin position="226"/>
        <end position="414"/>
    </location>
</feature>
<feature type="transmembrane region" description="Helical" evidence="7">
    <location>
        <begin position="444"/>
        <end position="463"/>
    </location>
</feature>
<feature type="compositionally biased region" description="Low complexity" evidence="6">
    <location>
        <begin position="236"/>
        <end position="246"/>
    </location>
</feature>
<feature type="compositionally biased region" description="Acidic residues" evidence="6">
    <location>
        <begin position="182"/>
        <end position="192"/>
    </location>
</feature>
<evidence type="ECO:0000313" key="10">
    <source>
        <dbReference type="Proteomes" id="UP000245946"/>
    </source>
</evidence>
<protein>
    <recommendedName>
        <fullName evidence="8">Cation efflux protein transmembrane domain-containing protein</fullName>
    </recommendedName>
</protein>
<evidence type="ECO:0000256" key="2">
    <source>
        <dbReference type="ARBA" id="ARBA00022448"/>
    </source>
</evidence>
<dbReference type="GO" id="GO:0008324">
    <property type="term" value="F:monoatomic cation transmembrane transporter activity"/>
    <property type="evidence" value="ECO:0007669"/>
    <property type="project" value="InterPro"/>
</dbReference>
<feature type="compositionally biased region" description="Basic and acidic residues" evidence="6">
    <location>
        <begin position="1"/>
        <end position="12"/>
    </location>
</feature>
<gene>
    <name evidence="9" type="ORF">FA09DRAFT_357755</name>
</gene>
<evidence type="ECO:0000256" key="7">
    <source>
        <dbReference type="SAM" id="Phobius"/>
    </source>
</evidence>
<dbReference type="EMBL" id="KZ819283">
    <property type="protein sequence ID" value="PWO01154.1"/>
    <property type="molecule type" value="Genomic_DNA"/>
</dbReference>
<feature type="compositionally biased region" description="Low complexity" evidence="6">
    <location>
        <begin position="20"/>
        <end position="42"/>
    </location>
</feature>
<dbReference type="InterPro" id="IPR036837">
    <property type="entry name" value="Cation_efflux_CTD_sf"/>
</dbReference>
<dbReference type="GO" id="GO:0016020">
    <property type="term" value="C:membrane"/>
    <property type="evidence" value="ECO:0007669"/>
    <property type="project" value="UniProtKB-SubCell"/>
</dbReference>
<dbReference type="GO" id="GO:0030003">
    <property type="term" value="P:intracellular monoatomic cation homeostasis"/>
    <property type="evidence" value="ECO:0007669"/>
    <property type="project" value="UniProtKB-ARBA"/>
</dbReference>
<proteinExistence type="predicted"/>
<feature type="transmembrane region" description="Helical" evidence="7">
    <location>
        <begin position="558"/>
        <end position="580"/>
    </location>
</feature>
<accession>A0A316ZLF3</accession>
<sequence>MVARTGDRRGTVSRDSSPPARSAGARFGSAASAVRSSSLDRPSSSRERAHSAAANMRSAPLRQSHSHFGMHSSPSIARLGRHFFPERADSLRDLSVLAGLVDDRSQWHESARKTDDEIRELSRNAKQRRGVREYYERMNGILDMWREVDQIVDSRFPAEVLKRFGNIDGAAELERGVSGYTSDEESDAEGEDFSAGRRRGSLVSRTASGLFSGLWFGKDAAKKRGGVHDEESNLLSSDSGMVSSPRRSSRSARGYGATPSALATSFSGPQGLHTIEAGVEVPPGEGLPEHSGKPDKAGVVRSRTPKGVRPAALEHVPKQKRIAALNGSRKDGNGSSGGGDADSETEDDESEVDGSLDRKLAVQRAERKARDRERIVHIPGGPDLRIERSTSSGPGKAPSEAGSNTSAKLASVPGGLRERERRKLLAHVPGKAERDDEEEKKASFAININLAVNVLLLGGKGFAVLSSNSVSLLASLVDSALDLLSTLIIFGTSVAISHVTWRTWYAYPTGRKRLEPLGVVIFSVLMIASFAQVLLESVQRLIGVIRTGKPEPGAGDSLPLVGIAFMLLTIGIKACMWLIYRTSKSSGVRAVAQDAENDVVFNIASLIFPFVGSKLGWPALDPIGGALLSIYILTEWGETLLETVSRLTGAAAGPDAVAQCLYLVTRFRAVKSVSAFEVYFAGDHTVCEVDIVLGATVPLKDAHDLGECVTYTLESLDEVERAYIHLDYAAENGAGHLAARG</sequence>
<evidence type="ECO:0000256" key="4">
    <source>
        <dbReference type="ARBA" id="ARBA00022989"/>
    </source>
</evidence>
<feature type="compositionally biased region" description="Basic and acidic residues" evidence="6">
    <location>
        <begin position="287"/>
        <end position="298"/>
    </location>
</feature>
<dbReference type="GeneID" id="37272413"/>
<dbReference type="OrthoDB" id="78296at2759"/>
<evidence type="ECO:0000256" key="3">
    <source>
        <dbReference type="ARBA" id="ARBA00022692"/>
    </source>
</evidence>
<dbReference type="Pfam" id="PF01545">
    <property type="entry name" value="Cation_efflux"/>
    <property type="match status" value="1"/>
</dbReference>
<dbReference type="Gene3D" id="3.30.70.1350">
    <property type="entry name" value="Cation efflux protein, cytoplasmic domain"/>
    <property type="match status" value="1"/>
</dbReference>
<dbReference type="RefSeq" id="XP_025601432.1">
    <property type="nucleotide sequence ID" value="XM_025744869.1"/>
</dbReference>